<dbReference type="PANTHER" id="PTHR34218">
    <property type="entry name" value="PEPTIDASE S45 PENICILLIN AMIDASE"/>
    <property type="match status" value="1"/>
</dbReference>
<dbReference type="InterPro" id="IPR023343">
    <property type="entry name" value="Penicillin_amidase_dom1"/>
</dbReference>
<dbReference type="InterPro" id="IPR029055">
    <property type="entry name" value="Ntn_hydrolases_N"/>
</dbReference>
<dbReference type="InterPro" id="IPR002692">
    <property type="entry name" value="S45"/>
</dbReference>
<dbReference type="OrthoDB" id="9759796at2"/>
<name>F4KRB5_HALH1</name>
<sequence>MRLLKLCVLALLSVGLLWVLNTHNPFGSPVPAMGALLNPVSGFWANAEKHSPLPNQTLSLDGLKGKVVLKMDERRVPHIFAENSEDAFFAQGYITAYNRLWQMDMSTRKVSGRLAEIVGERALASDLLQRRKGIVKAAEEALKVWEHSEQDLATMNAYVAGVNAYINQLKPAQYPLEYKLLGFKPEPWTSLRSVFFFKAMQEDLCARNEDLAASNTRTILGEELFRDLFPEYNPKQSPIIPSEVKWNFTPTQPQTQVKVAESLLSGLFPDQNIPQPYEGIGSNNWAVSAQKTLNGNPILCNDPHLGLTLPSIWFEIQMQSPEFNSYGVSLPGLPGVIIGFNEHIAWGQTNVGQDVLDWYAIKWADNKRQSYHFDGGTRQVEIREEEIKVLGKPEPVKIQVKYTHWGPLVFEDSTSSPYYGLAMHWLPSERPEKRPFYEAGSIVRLMKAKNYAEYAQALTGYDAPAQNFVFAARDGDIALKVNGKFPIKQKEQGRFVQDGSLSSNAWQGFIPRDQIPQVRNPQRGFVASANQHSTDQTYPYYYNGGFDDYRGRFINRSLAAMDSITVKDLMALQNNPHSLQAEDALPLLLKLLPPAKLNTQEKAVLKKLENWNGNYDYRKTEPVMFQSWLDSTYVLCFDEIIKWRDSVEVLSVESWRFLALLEKTPSHSIFDVKKTAAVEQASDLVLTAFRKICQSFSKTPVQDWRSVNNASINHLARLPAFSRTNLPISGHAQAPNATRGGHGPSWRMVVELAKDGVKAWGVYPGGSSGNPGSRYYDHMVDQWAKGEYNELFFMRNALDKGKPTVSEWAFVPKGG</sequence>
<dbReference type="PIRSF" id="PIRSF001227">
    <property type="entry name" value="Pen_acylase"/>
    <property type="match status" value="1"/>
</dbReference>
<dbReference type="RefSeq" id="WP_013768819.1">
    <property type="nucleotide sequence ID" value="NC_015510.1"/>
</dbReference>
<evidence type="ECO:0000256" key="1">
    <source>
        <dbReference type="ARBA" id="ARBA00006586"/>
    </source>
</evidence>
<evidence type="ECO:0000256" key="2">
    <source>
        <dbReference type="ARBA" id="ARBA00022801"/>
    </source>
</evidence>
<reference key="2">
    <citation type="submission" date="2011-04" db="EMBL/GenBank/DDBJ databases">
        <title>Complete sequence of chromosome of Haliscomenobacter hydrossis DSM 1100.</title>
        <authorList>
            <consortium name="US DOE Joint Genome Institute (JGI-PGF)"/>
            <person name="Lucas S."/>
            <person name="Han J."/>
            <person name="Lapidus A."/>
            <person name="Bruce D."/>
            <person name="Goodwin L."/>
            <person name="Pitluck S."/>
            <person name="Peters L."/>
            <person name="Kyrpides N."/>
            <person name="Mavromatis K."/>
            <person name="Ivanova N."/>
            <person name="Ovchinnikova G."/>
            <person name="Pagani I."/>
            <person name="Daligault H."/>
            <person name="Detter J.C."/>
            <person name="Han C."/>
            <person name="Land M."/>
            <person name="Hauser L."/>
            <person name="Markowitz V."/>
            <person name="Cheng J.-F."/>
            <person name="Hugenholtz P."/>
            <person name="Woyke T."/>
            <person name="Wu D."/>
            <person name="Verbarg S."/>
            <person name="Frueling A."/>
            <person name="Brambilla E."/>
            <person name="Klenk H.-P."/>
            <person name="Eisen J.A."/>
        </authorList>
    </citation>
    <scope>NUCLEOTIDE SEQUENCE</scope>
    <source>
        <strain>DSM 1100</strain>
    </source>
</reference>
<dbReference type="MEROPS" id="S45.003"/>
<dbReference type="Proteomes" id="UP000008461">
    <property type="component" value="Chromosome"/>
</dbReference>
<evidence type="ECO:0000256" key="5">
    <source>
        <dbReference type="PIRSR" id="PIRSR001227-2"/>
    </source>
</evidence>
<dbReference type="Gene3D" id="2.30.120.10">
    <property type="match status" value="1"/>
</dbReference>
<proteinExistence type="inferred from homology"/>
<dbReference type="GO" id="GO:0016811">
    <property type="term" value="F:hydrolase activity, acting on carbon-nitrogen (but not peptide) bonds, in linear amides"/>
    <property type="evidence" value="ECO:0007669"/>
    <property type="project" value="InterPro"/>
</dbReference>
<dbReference type="PANTHER" id="PTHR34218:SF4">
    <property type="entry name" value="ACYL-HOMOSERINE LACTONE ACYLASE QUIP"/>
    <property type="match status" value="1"/>
</dbReference>
<dbReference type="GO" id="GO:0017000">
    <property type="term" value="P:antibiotic biosynthetic process"/>
    <property type="evidence" value="ECO:0007669"/>
    <property type="project" value="InterPro"/>
</dbReference>
<comment type="cofactor">
    <cofactor evidence="5">
        <name>Ca(2+)</name>
        <dbReference type="ChEBI" id="CHEBI:29108"/>
    </cofactor>
    <text evidence="5">Binds 1 Ca(2+) ion per dimer.</text>
</comment>
<reference evidence="6 7" key="1">
    <citation type="journal article" date="2011" name="Stand. Genomic Sci.">
        <title>Complete genome sequence of Haliscomenobacter hydrossis type strain (O).</title>
        <authorList>
            <consortium name="US DOE Joint Genome Institute (JGI-PGF)"/>
            <person name="Daligault H."/>
            <person name="Lapidus A."/>
            <person name="Zeytun A."/>
            <person name="Nolan M."/>
            <person name="Lucas S."/>
            <person name="Del Rio T.G."/>
            <person name="Tice H."/>
            <person name="Cheng J.F."/>
            <person name="Tapia R."/>
            <person name="Han C."/>
            <person name="Goodwin L."/>
            <person name="Pitluck S."/>
            <person name="Liolios K."/>
            <person name="Pagani I."/>
            <person name="Ivanova N."/>
            <person name="Huntemann M."/>
            <person name="Mavromatis K."/>
            <person name="Mikhailova N."/>
            <person name="Pati A."/>
            <person name="Chen A."/>
            <person name="Palaniappan K."/>
            <person name="Land M."/>
            <person name="Hauser L."/>
            <person name="Brambilla E.M."/>
            <person name="Rohde M."/>
            <person name="Verbarg S."/>
            <person name="Goker M."/>
            <person name="Bristow J."/>
            <person name="Eisen J.A."/>
            <person name="Markowitz V."/>
            <person name="Hugenholtz P."/>
            <person name="Kyrpides N.C."/>
            <person name="Klenk H.P."/>
            <person name="Woyke T."/>
        </authorList>
    </citation>
    <scope>NUCLEOTIDE SEQUENCE [LARGE SCALE GENOMIC DNA]</scope>
    <source>
        <strain evidence="7">ATCC 27775 / DSM 1100 / LMG 10767 / O</strain>
    </source>
</reference>
<gene>
    <name evidence="6" type="ordered locus">Halhy_6486</name>
</gene>
<dbReference type="InterPro" id="IPR043147">
    <property type="entry name" value="Penicillin_amidase_A-knob"/>
</dbReference>
<dbReference type="Pfam" id="PF01804">
    <property type="entry name" value="Penicil_amidase"/>
    <property type="match status" value="1"/>
</dbReference>
<dbReference type="Gene3D" id="1.10.439.10">
    <property type="entry name" value="Penicillin Amidohydrolase, domain 1"/>
    <property type="match status" value="1"/>
</dbReference>
<dbReference type="EMBL" id="CP002691">
    <property type="protein sequence ID" value="AEE54302.1"/>
    <property type="molecule type" value="Genomic_DNA"/>
</dbReference>
<dbReference type="Gene3D" id="3.60.20.10">
    <property type="entry name" value="Glutamine Phosphoribosylpyrophosphate, subunit 1, domain 1"/>
    <property type="match status" value="1"/>
</dbReference>
<keyword evidence="7" id="KW-1185">Reference proteome</keyword>
<dbReference type="InterPro" id="IPR043146">
    <property type="entry name" value="Penicillin_amidase_N_B-knob"/>
</dbReference>
<feature type="active site" description="Nucleophile" evidence="4">
    <location>
        <position position="282"/>
    </location>
</feature>
<evidence type="ECO:0000313" key="7">
    <source>
        <dbReference type="Proteomes" id="UP000008461"/>
    </source>
</evidence>
<dbReference type="EC" id="3.5.1.97" evidence="6"/>
<keyword evidence="5" id="KW-0106">Calcium</keyword>
<protein>
    <submittedName>
        <fullName evidence="6">Acyl-homoserine-lactone acylase</fullName>
        <ecNumber evidence="6">3.5.1.97</ecNumber>
    </submittedName>
</protein>
<dbReference type="SUPFAM" id="SSF56235">
    <property type="entry name" value="N-terminal nucleophile aminohydrolases (Ntn hydrolases)"/>
    <property type="match status" value="1"/>
</dbReference>
<dbReference type="HOGENOM" id="CLU_011790_0_1_10"/>
<feature type="binding site" evidence="5">
    <location>
        <position position="357"/>
    </location>
    <ligand>
        <name>Ca(2+)</name>
        <dbReference type="ChEBI" id="CHEBI:29108"/>
    </ligand>
</feature>
<evidence type="ECO:0000313" key="6">
    <source>
        <dbReference type="EMBL" id="AEE54302.1"/>
    </source>
</evidence>
<evidence type="ECO:0000256" key="4">
    <source>
        <dbReference type="PIRSR" id="PIRSR001227-1"/>
    </source>
</evidence>
<dbReference type="CDD" id="cd03747">
    <property type="entry name" value="Ntn_PGA_like"/>
    <property type="match status" value="1"/>
</dbReference>
<keyword evidence="3" id="KW-0865">Zymogen</keyword>
<dbReference type="GO" id="GO:0046872">
    <property type="term" value="F:metal ion binding"/>
    <property type="evidence" value="ECO:0007669"/>
    <property type="project" value="UniProtKB-KW"/>
</dbReference>
<organism evidence="6 7">
    <name type="scientific">Haliscomenobacter hydrossis (strain ATCC 27775 / DSM 1100 / LMG 10767 / O)</name>
    <dbReference type="NCBI Taxonomy" id="760192"/>
    <lineage>
        <taxon>Bacteria</taxon>
        <taxon>Pseudomonadati</taxon>
        <taxon>Bacteroidota</taxon>
        <taxon>Saprospiria</taxon>
        <taxon>Saprospirales</taxon>
        <taxon>Haliscomenobacteraceae</taxon>
        <taxon>Haliscomenobacter</taxon>
    </lineage>
</organism>
<accession>F4KRB5</accession>
<dbReference type="Gene3D" id="1.10.1400.10">
    <property type="match status" value="1"/>
</dbReference>
<keyword evidence="5" id="KW-0479">Metal-binding</keyword>
<dbReference type="KEGG" id="hhy:Halhy_6486"/>
<comment type="similarity">
    <text evidence="1">Belongs to the peptidase S45 family.</text>
</comment>
<dbReference type="InterPro" id="IPR014395">
    <property type="entry name" value="Pen/GL7ACA/AHL_acylase"/>
</dbReference>
<dbReference type="AlphaFoldDB" id="F4KRB5"/>
<keyword evidence="2 6" id="KW-0378">Hydrolase</keyword>
<dbReference type="eggNOG" id="COG2366">
    <property type="taxonomic scope" value="Bacteria"/>
</dbReference>
<feature type="binding site" evidence="5">
    <location>
        <position position="354"/>
    </location>
    <ligand>
        <name>Ca(2+)</name>
        <dbReference type="ChEBI" id="CHEBI:29108"/>
    </ligand>
</feature>
<evidence type="ECO:0000256" key="3">
    <source>
        <dbReference type="ARBA" id="ARBA00023145"/>
    </source>
</evidence>